<feature type="non-terminal residue" evidence="5">
    <location>
        <position position="233"/>
    </location>
</feature>
<evidence type="ECO:0000313" key="5">
    <source>
        <dbReference type="EMBL" id="SBS89083.1"/>
    </source>
</evidence>
<evidence type="ECO:0000313" key="6">
    <source>
        <dbReference type="Proteomes" id="UP000078597"/>
    </source>
</evidence>
<dbReference type="InterPro" id="IPR051831">
    <property type="entry name" value="Bromodomain_contain_prot"/>
</dbReference>
<dbReference type="PANTHER" id="PTHR22881">
    <property type="entry name" value="BROMODOMAIN CONTAINING PROTEIN"/>
    <property type="match status" value="1"/>
</dbReference>
<dbReference type="Pfam" id="PF00439">
    <property type="entry name" value="Bromodomain"/>
    <property type="match status" value="1"/>
</dbReference>
<dbReference type="Proteomes" id="UP000078597">
    <property type="component" value="Unassembled WGS sequence"/>
</dbReference>
<keyword evidence="3" id="KW-0175">Coiled coil</keyword>
<keyword evidence="1 2" id="KW-0103">Bromodomain</keyword>
<dbReference type="VEuPathDB" id="PlasmoDB:PmUG01_12080500"/>
<dbReference type="AlphaFoldDB" id="A0A1A8WAS0"/>
<dbReference type="Gene3D" id="1.20.920.10">
    <property type="entry name" value="Bromodomain-like"/>
    <property type="match status" value="1"/>
</dbReference>
<feature type="coiled-coil region" evidence="3">
    <location>
        <begin position="4"/>
        <end position="31"/>
    </location>
</feature>
<evidence type="ECO:0000256" key="3">
    <source>
        <dbReference type="SAM" id="Coils"/>
    </source>
</evidence>
<dbReference type="InterPro" id="IPR036427">
    <property type="entry name" value="Bromodomain-like_sf"/>
</dbReference>
<evidence type="ECO:0000256" key="1">
    <source>
        <dbReference type="ARBA" id="ARBA00023117"/>
    </source>
</evidence>
<dbReference type="InterPro" id="IPR001487">
    <property type="entry name" value="Bromodomain"/>
</dbReference>
<evidence type="ECO:0000256" key="2">
    <source>
        <dbReference type="PROSITE-ProRule" id="PRU00035"/>
    </source>
</evidence>
<gene>
    <name evidence="5" type="ORF">PMALA_024820</name>
</gene>
<evidence type="ECO:0000259" key="4">
    <source>
        <dbReference type="PROSITE" id="PS50014"/>
    </source>
</evidence>
<proteinExistence type="predicted"/>
<protein>
    <submittedName>
        <fullName evidence="5">Bromodomain protein, putative</fullName>
    </submittedName>
</protein>
<accession>A0A1A8WAS0</accession>
<name>A0A1A8WAS0_PLAMA</name>
<organism evidence="5 6">
    <name type="scientific">Plasmodium malariae</name>
    <dbReference type="NCBI Taxonomy" id="5858"/>
    <lineage>
        <taxon>Eukaryota</taxon>
        <taxon>Sar</taxon>
        <taxon>Alveolata</taxon>
        <taxon>Apicomplexa</taxon>
        <taxon>Aconoidasida</taxon>
        <taxon>Haemosporida</taxon>
        <taxon>Plasmodiidae</taxon>
        <taxon>Plasmodium</taxon>
        <taxon>Plasmodium (Plasmodium)</taxon>
    </lineage>
</organism>
<dbReference type="PANTHER" id="PTHR22881:SF27">
    <property type="entry name" value="BROMODOMAIN CONTAINING 7_9"/>
    <property type="match status" value="1"/>
</dbReference>
<feature type="domain" description="Bromo" evidence="4">
    <location>
        <begin position="37"/>
        <end position="99"/>
    </location>
</feature>
<dbReference type="PROSITE" id="PS50014">
    <property type="entry name" value="BROMODOMAIN_2"/>
    <property type="match status" value="1"/>
</dbReference>
<sequence>MSINKIKYDELEELRRKNEVLTNLLNKLIAFDKKRIFLYPVNVQYVPDYLNIIKEPMDFTTMKQKIQNFKYNSFQQFENDFFLIINNCYTYNDRSTIYHKIAENVENYYNKISIKMHRKYLNIHLLYHNEDKNIVNNAILNTDISDGKKGTIKENKRNVKIKKHGKVGRPCKVNVDVKNNFNDNTDISINSLNKKKKKSNNKILEKSNVKVPNISRCNEFGSFNNLINNNNNN</sequence>
<dbReference type="PRINTS" id="PR00503">
    <property type="entry name" value="BROMODOMAIN"/>
</dbReference>
<reference evidence="6" key="1">
    <citation type="submission" date="2016-05" db="EMBL/GenBank/DDBJ databases">
        <authorList>
            <person name="Naeem Raeece"/>
        </authorList>
    </citation>
    <scope>NUCLEOTIDE SEQUENCE [LARGE SCALE GENOMIC DNA]</scope>
</reference>
<dbReference type="SMART" id="SM00297">
    <property type="entry name" value="BROMO"/>
    <property type="match status" value="1"/>
</dbReference>
<dbReference type="SUPFAM" id="SSF47370">
    <property type="entry name" value="Bromodomain"/>
    <property type="match status" value="1"/>
</dbReference>
<dbReference type="EMBL" id="FLQW01001328">
    <property type="protein sequence ID" value="SBS89083.1"/>
    <property type="molecule type" value="Genomic_DNA"/>
</dbReference>